<accession>A0A1I1UCF4</accession>
<sequence length="74" mass="8693">MHPSPMTPEDWLLTLFNDRSACRGNIVERSVRDIDMFVGRARFERELVRRGYQAVENAGQIVVFCNREPIRRIT</sequence>
<keyword evidence="2" id="KW-1185">Reference proteome</keyword>
<organism evidence="1 2">
    <name type="scientific">Sulfitobacter brevis</name>
    <dbReference type="NCBI Taxonomy" id="74348"/>
    <lineage>
        <taxon>Bacteria</taxon>
        <taxon>Pseudomonadati</taxon>
        <taxon>Pseudomonadota</taxon>
        <taxon>Alphaproteobacteria</taxon>
        <taxon>Rhodobacterales</taxon>
        <taxon>Roseobacteraceae</taxon>
        <taxon>Sulfitobacter</taxon>
    </lineage>
</organism>
<evidence type="ECO:0000313" key="2">
    <source>
        <dbReference type="Proteomes" id="UP000198977"/>
    </source>
</evidence>
<gene>
    <name evidence="1" type="ORF">SAMN04488523_10266</name>
</gene>
<dbReference type="AlphaFoldDB" id="A0A1I1UCF4"/>
<protein>
    <recommendedName>
        <fullName evidence="3">N-(5'-phosphoribosyl)anthranilate isomerase</fullName>
    </recommendedName>
</protein>
<name>A0A1I1UCF4_9RHOB</name>
<proteinExistence type="predicted"/>
<dbReference type="Proteomes" id="UP000198977">
    <property type="component" value="Unassembled WGS sequence"/>
</dbReference>
<evidence type="ECO:0000313" key="1">
    <source>
        <dbReference type="EMBL" id="SFD68439.1"/>
    </source>
</evidence>
<dbReference type="STRING" id="74348.SAMN04488523_10266"/>
<reference evidence="2" key="1">
    <citation type="submission" date="2016-10" db="EMBL/GenBank/DDBJ databases">
        <authorList>
            <person name="Varghese N."/>
            <person name="Submissions S."/>
        </authorList>
    </citation>
    <scope>NUCLEOTIDE SEQUENCE [LARGE SCALE GENOMIC DNA]</scope>
    <source>
        <strain evidence="2">DSM 11443</strain>
    </source>
</reference>
<evidence type="ECO:0008006" key="3">
    <source>
        <dbReference type="Google" id="ProtNLM"/>
    </source>
</evidence>
<dbReference type="EMBL" id="FOMW01000002">
    <property type="protein sequence ID" value="SFD68439.1"/>
    <property type="molecule type" value="Genomic_DNA"/>
</dbReference>